<protein>
    <submittedName>
        <fullName evidence="1">Uncharacterized protein</fullName>
    </submittedName>
</protein>
<organism evidence="1 2">
    <name type="scientific">Rotaria magnacalcarata</name>
    <dbReference type="NCBI Taxonomy" id="392030"/>
    <lineage>
        <taxon>Eukaryota</taxon>
        <taxon>Metazoa</taxon>
        <taxon>Spiralia</taxon>
        <taxon>Gnathifera</taxon>
        <taxon>Rotifera</taxon>
        <taxon>Eurotatoria</taxon>
        <taxon>Bdelloidea</taxon>
        <taxon>Philodinida</taxon>
        <taxon>Philodinidae</taxon>
        <taxon>Rotaria</taxon>
    </lineage>
</organism>
<comment type="caution">
    <text evidence="1">The sequence shown here is derived from an EMBL/GenBank/DDBJ whole genome shotgun (WGS) entry which is preliminary data.</text>
</comment>
<name>A0A8S3CJ04_9BILA</name>
<gene>
    <name evidence="1" type="ORF">SMN809_LOCUS52682</name>
</gene>
<sequence length="58" mass="6980">SNQQLMISNYVYDPRLHLQPANNMLEERQYSSSNMDDLIDSMARRHLAYRRFDVCIRC</sequence>
<feature type="non-terminal residue" evidence="1">
    <location>
        <position position="1"/>
    </location>
</feature>
<dbReference type="AlphaFoldDB" id="A0A8S3CJ04"/>
<reference evidence="1" key="1">
    <citation type="submission" date="2021-02" db="EMBL/GenBank/DDBJ databases">
        <authorList>
            <person name="Nowell W R."/>
        </authorList>
    </citation>
    <scope>NUCLEOTIDE SEQUENCE</scope>
</reference>
<accession>A0A8S3CJ04</accession>
<evidence type="ECO:0000313" key="2">
    <source>
        <dbReference type="Proteomes" id="UP000676336"/>
    </source>
</evidence>
<evidence type="ECO:0000313" key="1">
    <source>
        <dbReference type="EMBL" id="CAF4920415.1"/>
    </source>
</evidence>
<dbReference type="EMBL" id="CAJOBI010179469">
    <property type="protein sequence ID" value="CAF4920415.1"/>
    <property type="molecule type" value="Genomic_DNA"/>
</dbReference>
<dbReference type="Proteomes" id="UP000676336">
    <property type="component" value="Unassembled WGS sequence"/>
</dbReference>
<proteinExistence type="predicted"/>